<dbReference type="GO" id="GO:0000155">
    <property type="term" value="F:phosphorelay sensor kinase activity"/>
    <property type="evidence" value="ECO:0007669"/>
    <property type="project" value="InterPro"/>
</dbReference>
<dbReference type="Pfam" id="PF21085">
    <property type="entry name" value="CusS"/>
    <property type="match status" value="1"/>
</dbReference>
<dbReference type="SMART" id="SM00388">
    <property type="entry name" value="HisKA"/>
    <property type="match status" value="1"/>
</dbReference>
<dbReference type="InterPro" id="IPR004358">
    <property type="entry name" value="Sig_transdc_His_kin-like_C"/>
</dbReference>
<dbReference type="EC" id="2.7.13.3" evidence="14"/>
<evidence type="ECO:0000256" key="4">
    <source>
        <dbReference type="ARBA" id="ARBA00022519"/>
    </source>
</evidence>
<dbReference type="PROSITE" id="PS50885">
    <property type="entry name" value="HAMP"/>
    <property type="match status" value="1"/>
</dbReference>
<evidence type="ECO:0000313" key="17">
    <source>
        <dbReference type="EMBL" id="RON32355.1"/>
    </source>
</evidence>
<evidence type="ECO:0000256" key="2">
    <source>
        <dbReference type="ARBA" id="ARBA00004429"/>
    </source>
</evidence>
<dbReference type="EMBL" id="MOBL01000015">
    <property type="protein sequence ID" value="RON32355.1"/>
    <property type="molecule type" value="Genomic_DNA"/>
</dbReference>
<evidence type="ECO:0000256" key="14">
    <source>
        <dbReference type="RuleBase" id="RU364088"/>
    </source>
</evidence>
<keyword evidence="4 14" id="KW-0997">Cell inner membrane</keyword>
<evidence type="ECO:0000256" key="7">
    <source>
        <dbReference type="ARBA" id="ARBA00022692"/>
    </source>
</evidence>
<comment type="function">
    <text evidence="14">Member of a two-component regulatory system.</text>
</comment>
<dbReference type="InterPro" id="IPR036890">
    <property type="entry name" value="HATPase_C_sf"/>
</dbReference>
<dbReference type="FunFam" id="3.30.565.10:FF:000006">
    <property type="entry name" value="Sensor histidine kinase WalK"/>
    <property type="match status" value="1"/>
</dbReference>
<dbReference type="GO" id="GO:0005886">
    <property type="term" value="C:plasma membrane"/>
    <property type="evidence" value="ECO:0007669"/>
    <property type="project" value="UniProtKB-SubCell"/>
</dbReference>
<dbReference type="InterPro" id="IPR003660">
    <property type="entry name" value="HAMP_dom"/>
</dbReference>
<dbReference type="InterPro" id="IPR003661">
    <property type="entry name" value="HisK_dim/P_dom"/>
</dbReference>
<evidence type="ECO:0000256" key="5">
    <source>
        <dbReference type="ARBA" id="ARBA00022553"/>
    </source>
</evidence>
<proteinExistence type="predicted"/>
<dbReference type="Pfam" id="PF02518">
    <property type="entry name" value="HATPase_c"/>
    <property type="match status" value="1"/>
</dbReference>
<dbReference type="PROSITE" id="PS50109">
    <property type="entry name" value="HIS_KIN"/>
    <property type="match status" value="1"/>
</dbReference>
<dbReference type="NCBIfam" id="TIGR01386">
    <property type="entry name" value="cztS_silS_copS"/>
    <property type="match status" value="1"/>
</dbReference>
<dbReference type="GO" id="GO:0005524">
    <property type="term" value="F:ATP binding"/>
    <property type="evidence" value="ECO:0007669"/>
    <property type="project" value="UniProtKB-KW"/>
</dbReference>
<dbReference type="SMART" id="SM00387">
    <property type="entry name" value="HATPase_c"/>
    <property type="match status" value="1"/>
</dbReference>
<name>A0A423J3T2_9PSED</name>
<keyword evidence="11 14" id="KW-1133">Transmembrane helix</keyword>
<keyword evidence="13 14" id="KW-0472">Membrane</keyword>
<keyword evidence="5" id="KW-0597">Phosphoprotein</keyword>
<dbReference type="InterPro" id="IPR036097">
    <property type="entry name" value="HisK_dim/P_sf"/>
</dbReference>
<accession>A0A423J3T2</accession>
<evidence type="ECO:0000256" key="6">
    <source>
        <dbReference type="ARBA" id="ARBA00022679"/>
    </source>
</evidence>
<dbReference type="InterPro" id="IPR048590">
    <property type="entry name" value="CusS-like_sensor"/>
</dbReference>
<dbReference type="InterPro" id="IPR050428">
    <property type="entry name" value="TCS_sensor_his_kinase"/>
</dbReference>
<dbReference type="CDD" id="cd06225">
    <property type="entry name" value="HAMP"/>
    <property type="match status" value="1"/>
</dbReference>
<feature type="domain" description="Histidine kinase" evidence="15">
    <location>
        <begin position="235"/>
        <end position="449"/>
    </location>
</feature>
<evidence type="ECO:0000256" key="1">
    <source>
        <dbReference type="ARBA" id="ARBA00000085"/>
    </source>
</evidence>
<evidence type="ECO:0000256" key="9">
    <source>
        <dbReference type="ARBA" id="ARBA00022777"/>
    </source>
</evidence>
<evidence type="ECO:0000256" key="11">
    <source>
        <dbReference type="ARBA" id="ARBA00022989"/>
    </source>
</evidence>
<dbReference type="SUPFAM" id="SSF158472">
    <property type="entry name" value="HAMP domain-like"/>
    <property type="match status" value="1"/>
</dbReference>
<dbReference type="Pfam" id="PF00512">
    <property type="entry name" value="HisKA"/>
    <property type="match status" value="1"/>
</dbReference>
<dbReference type="PANTHER" id="PTHR45436">
    <property type="entry name" value="SENSOR HISTIDINE KINASE YKOH"/>
    <property type="match status" value="1"/>
</dbReference>
<evidence type="ECO:0000259" key="16">
    <source>
        <dbReference type="PROSITE" id="PS50885"/>
    </source>
</evidence>
<evidence type="ECO:0000256" key="3">
    <source>
        <dbReference type="ARBA" id="ARBA00022475"/>
    </source>
</evidence>
<dbReference type="SUPFAM" id="SSF47384">
    <property type="entry name" value="Homodimeric domain of signal transducing histidine kinase"/>
    <property type="match status" value="1"/>
</dbReference>
<keyword evidence="6 14" id="KW-0808">Transferase</keyword>
<sequence>MRRLSLSNRLALLFAACTAVVSLFAGVLFSRASEAHFVELDQQLLDGKLIGLRRALDDIPSSESETRLADELSRQADLSLRIIGSDGQRLYDSSARLPKDLPRQLGLSTVSDDGTDYRVLNAPLFPDKPDSPQLTLLLDITHHQHFLQRMQHLIWLTVSLSALATALLGAWAARSGLRPLRRMSAVASGVSAQSLNARLPEADMPPELEELAYSFNAMLGRLDDSFQRLSAFSADIAHELRTPLSNLLTHTQVTLTRPRPIEDYREALHSNLEELQWMAQLVNDMLYLAKADHGLLMPKREALELAEEADVLLEFFAPLAEDAQVKLSRDGTARMQGDRSMLRRALSNLLDNALRFTPGGGEVRVKIVEQPTGLSLTVENSGEVISEDLLPRLFDRFYRADPARREGSSEHAGLGLAITQSIIRAHGGQIRCESDKGWTRFVIELPKGD</sequence>
<dbReference type="RefSeq" id="WP_123497836.1">
    <property type="nucleotide sequence ID" value="NZ_JBNDKA010000001.1"/>
</dbReference>
<dbReference type="PRINTS" id="PR00344">
    <property type="entry name" value="BCTRLSENSOR"/>
</dbReference>
<keyword evidence="9 14" id="KW-0418">Kinase</keyword>
<dbReference type="SUPFAM" id="SSF55874">
    <property type="entry name" value="ATPase domain of HSP90 chaperone/DNA topoisomerase II/histidine kinase"/>
    <property type="match status" value="1"/>
</dbReference>
<comment type="caution">
    <text evidence="17">The sequence shown here is derived from an EMBL/GenBank/DDBJ whole genome shotgun (WGS) entry which is preliminary data.</text>
</comment>
<dbReference type="Gene3D" id="1.10.287.130">
    <property type="match status" value="1"/>
</dbReference>
<protein>
    <recommendedName>
        <fullName evidence="14">Sensor protein</fullName>
        <ecNumber evidence="14">2.7.13.3</ecNumber>
    </recommendedName>
</protein>
<reference evidence="17 18" key="1">
    <citation type="submission" date="2016-10" db="EMBL/GenBank/DDBJ databases">
        <title>Comparative genome analysis of multiple Pseudomonas spp. focuses on biocontrol and plant growth promoting traits.</title>
        <authorList>
            <person name="Tao X.-Y."/>
            <person name="Taylor C.G."/>
        </authorList>
    </citation>
    <scope>NUCLEOTIDE SEQUENCE [LARGE SCALE GENOMIC DNA]</scope>
    <source>
        <strain evidence="17 18">94G2</strain>
    </source>
</reference>
<organism evidence="17 18">
    <name type="scientific">Pseudomonas frederiksbergensis</name>
    <dbReference type="NCBI Taxonomy" id="104087"/>
    <lineage>
        <taxon>Bacteria</taxon>
        <taxon>Pseudomonadati</taxon>
        <taxon>Pseudomonadota</taxon>
        <taxon>Gammaproteobacteria</taxon>
        <taxon>Pseudomonadales</taxon>
        <taxon>Pseudomonadaceae</taxon>
        <taxon>Pseudomonas</taxon>
    </lineage>
</organism>
<comment type="catalytic activity">
    <reaction evidence="1 14">
        <text>ATP + protein L-histidine = ADP + protein N-phospho-L-histidine.</text>
        <dbReference type="EC" id="2.7.13.3"/>
    </reaction>
</comment>
<dbReference type="CDD" id="cd00075">
    <property type="entry name" value="HATPase"/>
    <property type="match status" value="1"/>
</dbReference>
<evidence type="ECO:0000256" key="13">
    <source>
        <dbReference type="ARBA" id="ARBA00023136"/>
    </source>
</evidence>
<keyword evidence="10 14" id="KW-0067">ATP-binding</keyword>
<dbReference type="PANTHER" id="PTHR45436:SF15">
    <property type="entry name" value="SENSOR HISTIDINE KINASE CUSS"/>
    <property type="match status" value="1"/>
</dbReference>
<dbReference type="Gene3D" id="6.10.340.10">
    <property type="match status" value="1"/>
</dbReference>
<dbReference type="InterPro" id="IPR006290">
    <property type="entry name" value="CztS_silS_copS"/>
</dbReference>
<evidence type="ECO:0000313" key="18">
    <source>
        <dbReference type="Proteomes" id="UP000283260"/>
    </source>
</evidence>
<dbReference type="InterPro" id="IPR003594">
    <property type="entry name" value="HATPase_dom"/>
</dbReference>
<dbReference type="AlphaFoldDB" id="A0A423J3T2"/>
<dbReference type="Gene3D" id="3.30.565.10">
    <property type="entry name" value="Histidine kinase-like ATPase, C-terminal domain"/>
    <property type="match status" value="1"/>
</dbReference>
<evidence type="ECO:0000256" key="8">
    <source>
        <dbReference type="ARBA" id="ARBA00022741"/>
    </source>
</evidence>
<evidence type="ECO:0000256" key="12">
    <source>
        <dbReference type="ARBA" id="ARBA00023012"/>
    </source>
</evidence>
<feature type="domain" description="HAMP" evidence="16">
    <location>
        <begin position="174"/>
        <end position="227"/>
    </location>
</feature>
<dbReference type="Pfam" id="PF00672">
    <property type="entry name" value="HAMP"/>
    <property type="match status" value="1"/>
</dbReference>
<dbReference type="SMART" id="SM00304">
    <property type="entry name" value="HAMP"/>
    <property type="match status" value="1"/>
</dbReference>
<keyword evidence="12 14" id="KW-0902">Two-component regulatory system</keyword>
<dbReference type="InterPro" id="IPR005467">
    <property type="entry name" value="His_kinase_dom"/>
</dbReference>
<evidence type="ECO:0000259" key="15">
    <source>
        <dbReference type="PROSITE" id="PS50109"/>
    </source>
</evidence>
<keyword evidence="3 14" id="KW-1003">Cell membrane</keyword>
<dbReference type="Proteomes" id="UP000283260">
    <property type="component" value="Unassembled WGS sequence"/>
</dbReference>
<keyword evidence="7 14" id="KW-0812">Transmembrane</keyword>
<feature type="transmembrane region" description="Helical" evidence="14">
    <location>
        <begin position="153"/>
        <end position="173"/>
    </location>
</feature>
<keyword evidence="8 14" id="KW-0547">Nucleotide-binding</keyword>
<evidence type="ECO:0000256" key="10">
    <source>
        <dbReference type="ARBA" id="ARBA00022840"/>
    </source>
</evidence>
<comment type="subcellular location">
    <subcellularLocation>
        <location evidence="2">Cell inner membrane</location>
        <topology evidence="2">Multi-pass membrane protein</topology>
    </subcellularLocation>
</comment>
<dbReference type="CDD" id="cd00082">
    <property type="entry name" value="HisKA"/>
    <property type="match status" value="1"/>
</dbReference>
<gene>
    <name evidence="17" type="ORF">BK661_14840</name>
</gene>